<dbReference type="RefSeq" id="WP_182847836.1">
    <property type="nucleotide sequence ID" value="NZ_BAAALP010000026.1"/>
</dbReference>
<comment type="caution">
    <text evidence="2">The sequence shown here is derived from an EMBL/GenBank/DDBJ whole genome shotgun (WGS) entry which is preliminary data.</text>
</comment>
<protein>
    <recommendedName>
        <fullName evidence="1">DUF6891 domain-containing protein</fullName>
    </recommendedName>
</protein>
<evidence type="ECO:0000313" key="3">
    <source>
        <dbReference type="Proteomes" id="UP000572680"/>
    </source>
</evidence>
<organism evidence="2 3">
    <name type="scientific">Actinomadura namibiensis</name>
    <dbReference type="NCBI Taxonomy" id="182080"/>
    <lineage>
        <taxon>Bacteria</taxon>
        <taxon>Bacillati</taxon>
        <taxon>Actinomycetota</taxon>
        <taxon>Actinomycetes</taxon>
        <taxon>Streptosporangiales</taxon>
        <taxon>Thermomonosporaceae</taxon>
        <taxon>Actinomadura</taxon>
    </lineage>
</organism>
<proteinExistence type="predicted"/>
<dbReference type="Pfam" id="PF21831">
    <property type="entry name" value="DUF6891"/>
    <property type="match status" value="1"/>
</dbReference>
<evidence type="ECO:0000259" key="1">
    <source>
        <dbReference type="Pfam" id="PF21831"/>
    </source>
</evidence>
<accession>A0A7W3LX64</accession>
<gene>
    <name evidence="2" type="ORF">HNR61_007574</name>
</gene>
<sequence length="199" mass="21701">MIDEDMLEEVQEVVWTEVARGEADFDEVVEAAVDYLAGQADEETLRAVAREAAMAGFAAHAEAQRSWGDGPLDTDRLDAAFRELDAAGIVARAGFTCCQTCGFAEIGGEAPEGESPRGFTFCHQQDVESALHGGGLYLAFGSFSKDIAPEEIATEVVRVLVRHGFAPEWNGEVGRRVFLPMTWRVRRDDHPGREEPADA</sequence>
<dbReference type="EMBL" id="JACJIA010000013">
    <property type="protein sequence ID" value="MBA8955892.1"/>
    <property type="molecule type" value="Genomic_DNA"/>
</dbReference>
<dbReference type="AlphaFoldDB" id="A0A7W3LX64"/>
<feature type="domain" description="DUF6891" evidence="1">
    <location>
        <begin position="4"/>
        <end position="187"/>
    </location>
</feature>
<keyword evidence="3" id="KW-1185">Reference proteome</keyword>
<dbReference type="Proteomes" id="UP000572680">
    <property type="component" value="Unassembled WGS sequence"/>
</dbReference>
<dbReference type="InterPro" id="IPR054186">
    <property type="entry name" value="DUF6891"/>
</dbReference>
<name>A0A7W3LX64_ACTNM</name>
<evidence type="ECO:0000313" key="2">
    <source>
        <dbReference type="EMBL" id="MBA8955892.1"/>
    </source>
</evidence>
<reference evidence="2 3" key="1">
    <citation type="submission" date="2020-08" db="EMBL/GenBank/DDBJ databases">
        <title>Genomic Encyclopedia of Type Strains, Phase IV (KMG-IV): sequencing the most valuable type-strain genomes for metagenomic binning, comparative biology and taxonomic classification.</title>
        <authorList>
            <person name="Goeker M."/>
        </authorList>
    </citation>
    <scope>NUCLEOTIDE SEQUENCE [LARGE SCALE GENOMIC DNA]</scope>
    <source>
        <strain evidence="2 3">DSM 44197</strain>
    </source>
</reference>